<feature type="compositionally biased region" description="Low complexity" evidence="6">
    <location>
        <begin position="568"/>
        <end position="579"/>
    </location>
</feature>
<feature type="region of interest" description="Disordered" evidence="6">
    <location>
        <begin position="567"/>
        <end position="618"/>
    </location>
</feature>
<feature type="compositionally biased region" description="Basic and acidic residues" evidence="6">
    <location>
        <begin position="490"/>
        <end position="506"/>
    </location>
</feature>
<dbReference type="Pfam" id="PF04650">
    <property type="entry name" value="YSIRK_signal"/>
    <property type="match status" value="1"/>
</dbReference>
<dbReference type="InterPro" id="IPR050436">
    <property type="entry name" value="IsdA"/>
</dbReference>
<comment type="subcellular location">
    <subcellularLocation>
        <location evidence="1">Secreted</location>
        <location evidence="1">Cell wall</location>
        <topology evidence="1">Peptidoglycan-anchor</topology>
    </subcellularLocation>
</comment>
<evidence type="ECO:0000256" key="6">
    <source>
        <dbReference type="SAM" id="MobiDB-lite"/>
    </source>
</evidence>
<dbReference type="GeneID" id="58090831"/>
<dbReference type="EMBL" id="SCHB01000003">
    <property type="protein sequence ID" value="TBW72503.1"/>
    <property type="molecule type" value="Genomic_DNA"/>
</dbReference>
<feature type="chain" id="PRO_5020574121" evidence="8">
    <location>
        <begin position="46"/>
        <end position="646"/>
    </location>
</feature>
<dbReference type="InterPro" id="IPR005877">
    <property type="entry name" value="YSIRK_signal_dom"/>
</dbReference>
<dbReference type="Pfam" id="PF05031">
    <property type="entry name" value="NEAT"/>
    <property type="match status" value="2"/>
</dbReference>
<protein>
    <submittedName>
        <fullName evidence="11">YSIRK signal domain/LPXTG anchor domain surface protein</fullName>
    </submittedName>
</protein>
<keyword evidence="4 8" id="KW-0732">Signal</keyword>
<evidence type="ECO:0000313" key="11">
    <source>
        <dbReference type="EMBL" id="TBW72503.1"/>
    </source>
</evidence>
<dbReference type="Proteomes" id="UP000293637">
    <property type="component" value="Unassembled WGS sequence"/>
</dbReference>
<comment type="caution">
    <text evidence="11">The sequence shown here is derived from an EMBL/GenBank/DDBJ whole genome shotgun (WGS) entry which is preliminary data.</text>
</comment>
<feature type="transmembrane region" description="Helical" evidence="7">
    <location>
        <begin position="618"/>
        <end position="638"/>
    </location>
</feature>
<keyword evidence="7" id="KW-0812">Transmembrane</keyword>
<dbReference type="SMART" id="SM00725">
    <property type="entry name" value="NEAT"/>
    <property type="match status" value="2"/>
</dbReference>
<dbReference type="PANTHER" id="PTHR37824">
    <property type="entry name" value="IRON-REGULATED SURFACE DETERMINANT PROTEIN C"/>
    <property type="match status" value="1"/>
</dbReference>
<evidence type="ECO:0000256" key="8">
    <source>
        <dbReference type="SAM" id="SignalP"/>
    </source>
</evidence>
<feature type="compositionally biased region" description="Low complexity" evidence="6">
    <location>
        <begin position="77"/>
        <end position="88"/>
    </location>
</feature>
<feature type="region of interest" description="Disordered" evidence="6">
    <location>
        <begin position="77"/>
        <end position="161"/>
    </location>
</feature>
<keyword evidence="7" id="KW-0472">Membrane</keyword>
<feature type="domain" description="NEAT" evidence="10">
    <location>
        <begin position="167"/>
        <end position="289"/>
    </location>
</feature>
<gene>
    <name evidence="11" type="ORF">EQ812_05895</name>
</gene>
<dbReference type="PANTHER" id="PTHR37824:SF1">
    <property type="entry name" value="IRON-REGULATED SURFACE DETERMINANT PROTEIN C"/>
    <property type="match status" value="1"/>
</dbReference>
<feature type="compositionally biased region" description="Polar residues" evidence="6">
    <location>
        <begin position="600"/>
        <end position="618"/>
    </location>
</feature>
<feature type="region of interest" description="Disordered" evidence="6">
    <location>
        <begin position="462"/>
        <end position="539"/>
    </location>
</feature>
<dbReference type="SUPFAM" id="SSF158911">
    <property type="entry name" value="NEAT domain-like"/>
    <property type="match status" value="2"/>
</dbReference>
<dbReference type="Gene3D" id="2.60.40.1850">
    <property type="match status" value="2"/>
</dbReference>
<organism evidence="11 12">
    <name type="scientific">Staphylococcus lugdunensis</name>
    <dbReference type="NCBI Taxonomy" id="28035"/>
    <lineage>
        <taxon>Bacteria</taxon>
        <taxon>Bacillati</taxon>
        <taxon>Bacillota</taxon>
        <taxon>Bacilli</taxon>
        <taxon>Bacillales</taxon>
        <taxon>Staphylococcaceae</taxon>
        <taxon>Staphylococcus</taxon>
    </lineage>
</organism>
<feature type="compositionally biased region" description="Polar residues" evidence="6">
    <location>
        <begin position="515"/>
        <end position="539"/>
    </location>
</feature>
<evidence type="ECO:0000256" key="5">
    <source>
        <dbReference type="ARBA" id="ARBA00023088"/>
    </source>
</evidence>
<evidence type="ECO:0000256" key="2">
    <source>
        <dbReference type="ARBA" id="ARBA00022512"/>
    </source>
</evidence>
<name>A0A4Q9WB32_STALU</name>
<evidence type="ECO:0000313" key="12">
    <source>
        <dbReference type="Proteomes" id="UP000293637"/>
    </source>
</evidence>
<feature type="domain" description="NEAT" evidence="10">
    <location>
        <begin position="340"/>
        <end position="462"/>
    </location>
</feature>
<dbReference type="InterPro" id="IPR019931">
    <property type="entry name" value="LPXTG_anchor"/>
</dbReference>
<feature type="signal peptide" evidence="8">
    <location>
        <begin position="1"/>
        <end position="45"/>
    </location>
</feature>
<keyword evidence="7" id="KW-1133">Transmembrane helix</keyword>
<dbReference type="Pfam" id="PF00746">
    <property type="entry name" value="Gram_pos_anchor"/>
    <property type="match status" value="1"/>
</dbReference>
<keyword evidence="2" id="KW-0134">Cell wall</keyword>
<reference evidence="11 12" key="1">
    <citation type="journal article" date="2019" name="Sci. Transl. Med.">
        <title>Quorum sensing between bacterial species on the skin protects against epidermal injury in atopic dermatitis.</title>
        <authorList>
            <person name="Williams M.R."/>
        </authorList>
    </citation>
    <scope>NUCLEOTIDE SEQUENCE [LARGE SCALE GENOMIC DNA]</scope>
    <source>
        <strain evidence="11 12">E7</strain>
    </source>
</reference>
<feature type="domain" description="Gram-positive cocci surface proteins LPxTG" evidence="9">
    <location>
        <begin position="610"/>
        <end position="646"/>
    </location>
</feature>
<dbReference type="CDD" id="cd06920">
    <property type="entry name" value="NEAT"/>
    <property type="match status" value="2"/>
</dbReference>
<sequence>MKKHQRTQTNKFGFIANHYSIRKFSVGTASIIVGSLLFLGNPAHAAEANTTQNEPATHQENKVETNIDPIIIDQPQNQAATTNQTPKTEQNHTQANKQLAKSNQAAAVTSDSKSQNDAQASPKQSSTSKQDAVKQQATQANTKAPAQPATQQTREAQPVVRSVKSATSETTEDFEFQVNKDKTKQKSTMNQYMNHPGKLVHANNKYYFEAELNHAKWWKSFEFYDENNNKLNTVVTKDDTSKNIKTIRVEVASGTQQLISKVHIIVPVINYDHEYTTQIAFAKPVPQPAKAQASKAQALDVQSTQKNAVKPETLAQAKNVARPSVMTLSAKKPASQQAKSAAVTQTAKYKVQKDKSTETSVMDGYMEHPGKFIKENGKTYFEVTLKNADWWKSFQFFTPQNKELTTTVVKHDKKADTKTIRVEVKPGMKQLISRVHIVVPAINYDNKYQTTLLFETPVPELTTAKPETPKTKPANKTNKAKTSTTKPTKANKENKANKTKKVDKAKNNAPKVVQPATTVNQHSKAAATHTTIKPSHVSTTVNHDATATQHHTPVVASTYKPAKDEVKAQATMAQPTTQQHVHLSQNKHEDKQHVAMTKPQPAQQSHMHSLPNTGQENATTSASIFGSLLALGGSILLFGRKRKEQR</sequence>
<dbReference type="NCBIfam" id="TIGR01168">
    <property type="entry name" value="YSIRK_signal"/>
    <property type="match status" value="1"/>
</dbReference>
<evidence type="ECO:0000256" key="7">
    <source>
        <dbReference type="SAM" id="Phobius"/>
    </source>
</evidence>
<evidence type="ECO:0000256" key="1">
    <source>
        <dbReference type="ARBA" id="ARBA00004168"/>
    </source>
</evidence>
<proteinExistence type="predicted"/>
<dbReference type="InterPro" id="IPR006635">
    <property type="entry name" value="NEAT_dom"/>
</dbReference>
<evidence type="ECO:0000256" key="4">
    <source>
        <dbReference type="ARBA" id="ARBA00022729"/>
    </source>
</evidence>
<feature type="compositionally biased region" description="Polar residues" evidence="6">
    <location>
        <begin position="91"/>
        <end position="155"/>
    </location>
</feature>
<dbReference type="PROSITE" id="PS50978">
    <property type="entry name" value="NEAT"/>
    <property type="match status" value="2"/>
</dbReference>
<keyword evidence="3" id="KW-0964">Secreted</keyword>
<evidence type="ECO:0000259" key="9">
    <source>
        <dbReference type="PROSITE" id="PS50847"/>
    </source>
</evidence>
<dbReference type="AlphaFoldDB" id="A0A4Q9WB32"/>
<dbReference type="InterPro" id="IPR037250">
    <property type="entry name" value="NEAT_dom_sf"/>
</dbReference>
<feature type="compositionally biased region" description="Low complexity" evidence="6">
    <location>
        <begin position="462"/>
        <end position="488"/>
    </location>
</feature>
<evidence type="ECO:0000259" key="10">
    <source>
        <dbReference type="PROSITE" id="PS50978"/>
    </source>
</evidence>
<dbReference type="NCBIfam" id="TIGR01167">
    <property type="entry name" value="LPXTG_anchor"/>
    <property type="match status" value="1"/>
</dbReference>
<dbReference type="RefSeq" id="WP_037540707.1">
    <property type="nucleotide sequence ID" value="NZ_AP021848.1"/>
</dbReference>
<dbReference type="PROSITE" id="PS50847">
    <property type="entry name" value="GRAM_POS_ANCHORING"/>
    <property type="match status" value="1"/>
</dbReference>
<keyword evidence="5" id="KW-0572">Peptidoglycan-anchor</keyword>
<accession>A0A4Q9WB32</accession>
<evidence type="ECO:0000256" key="3">
    <source>
        <dbReference type="ARBA" id="ARBA00022525"/>
    </source>
</evidence>